<organism evidence="2 3">
    <name type="scientific">Salix purpurea</name>
    <name type="common">Purple osier willow</name>
    <dbReference type="NCBI Taxonomy" id="77065"/>
    <lineage>
        <taxon>Eukaryota</taxon>
        <taxon>Viridiplantae</taxon>
        <taxon>Streptophyta</taxon>
        <taxon>Embryophyta</taxon>
        <taxon>Tracheophyta</taxon>
        <taxon>Spermatophyta</taxon>
        <taxon>Magnoliopsida</taxon>
        <taxon>eudicotyledons</taxon>
        <taxon>Gunneridae</taxon>
        <taxon>Pentapetalae</taxon>
        <taxon>rosids</taxon>
        <taxon>fabids</taxon>
        <taxon>Malpighiales</taxon>
        <taxon>Salicaceae</taxon>
        <taxon>Saliceae</taxon>
        <taxon>Salix</taxon>
    </lineage>
</organism>
<dbReference type="AlphaFoldDB" id="A0A9Q0SQ66"/>
<keyword evidence="3" id="KW-1185">Reference proteome</keyword>
<reference evidence="2" key="1">
    <citation type="submission" date="2022-11" db="EMBL/GenBank/DDBJ databases">
        <authorList>
            <person name="Hyden B.L."/>
            <person name="Feng K."/>
            <person name="Yates T."/>
            <person name="Jawdy S."/>
            <person name="Smart L.B."/>
            <person name="Muchero W."/>
        </authorList>
    </citation>
    <scope>NUCLEOTIDE SEQUENCE</scope>
    <source>
        <tissue evidence="2">Shoot tip</tissue>
    </source>
</reference>
<protein>
    <submittedName>
        <fullName evidence="2">DUF614 FAMILY PROTEIN-RELATED</fullName>
    </submittedName>
</protein>
<sequence>MDQDDHHARYSRRYVPLTREQEAPAGDIEPGELNQPVNVSQVFVVCRGSALNVDNIYQKGMSLLPMKIGQLGFLAALKILIAVSQDYSVHACCLVGMFELREDIPWPSACVGHAVCVEGGIAVAAATAFCNGIDPNTSVLICEGLLFAWWVCGIYTGLFRESLQKKYHLKEHREMRNHLSDPSDMQMTVVHPPPVQEMKSGESQDSASSAPGAPSVQSSGNGEHTGLEIQPV</sequence>
<dbReference type="Proteomes" id="UP001151532">
    <property type="component" value="Chromosome 2"/>
</dbReference>
<dbReference type="EMBL" id="JAPFFK010000019">
    <property type="protein sequence ID" value="KAJ6686059.1"/>
    <property type="molecule type" value="Genomic_DNA"/>
</dbReference>
<reference evidence="2" key="2">
    <citation type="journal article" date="2023" name="Int. J. Mol. Sci.">
        <title>De Novo Assembly and Annotation of 11 Diverse Shrub Willow (Salix) Genomes Reveals Novel Gene Organization in Sex-Linked Regions.</title>
        <authorList>
            <person name="Hyden B."/>
            <person name="Feng K."/>
            <person name="Yates T.B."/>
            <person name="Jawdy S."/>
            <person name="Cereghino C."/>
            <person name="Smart L.B."/>
            <person name="Muchero W."/>
        </authorList>
    </citation>
    <scope>NUCLEOTIDE SEQUENCE</scope>
    <source>
        <tissue evidence="2">Shoot tip</tissue>
    </source>
</reference>
<feature type="region of interest" description="Disordered" evidence="1">
    <location>
        <begin position="177"/>
        <end position="232"/>
    </location>
</feature>
<gene>
    <name evidence="2" type="ORF">OIU79_015957</name>
</gene>
<proteinExistence type="predicted"/>
<feature type="compositionally biased region" description="Polar residues" evidence="1">
    <location>
        <begin position="201"/>
        <end position="222"/>
    </location>
</feature>
<evidence type="ECO:0000256" key="1">
    <source>
        <dbReference type="SAM" id="MobiDB-lite"/>
    </source>
</evidence>
<name>A0A9Q0SQ66_SALPP</name>
<dbReference type="OrthoDB" id="1045822at2759"/>
<accession>A0A9Q0SQ66</accession>
<evidence type="ECO:0000313" key="3">
    <source>
        <dbReference type="Proteomes" id="UP001151532"/>
    </source>
</evidence>
<comment type="caution">
    <text evidence="2">The sequence shown here is derived from an EMBL/GenBank/DDBJ whole genome shotgun (WGS) entry which is preliminary data.</text>
</comment>
<evidence type="ECO:0000313" key="2">
    <source>
        <dbReference type="EMBL" id="KAJ6686059.1"/>
    </source>
</evidence>